<comment type="caution">
    <text evidence="1">The sequence shown here is derived from an EMBL/GenBank/DDBJ whole genome shotgun (WGS) entry which is preliminary data.</text>
</comment>
<evidence type="ECO:0000313" key="2">
    <source>
        <dbReference type="Proteomes" id="UP001434883"/>
    </source>
</evidence>
<dbReference type="EMBL" id="JAHRIN010033962">
    <property type="protein sequence ID" value="MEQ2202829.1"/>
    <property type="molecule type" value="Genomic_DNA"/>
</dbReference>
<proteinExistence type="predicted"/>
<dbReference type="PANTHER" id="PTHR12563">
    <property type="entry name" value="GLYCEROL-3-PHOSPHATE ACYLTRANSFERASE"/>
    <property type="match status" value="1"/>
</dbReference>
<accession>A0ABV0R4B4</accession>
<dbReference type="InterPro" id="IPR022284">
    <property type="entry name" value="GPAT/DHAPAT"/>
</dbReference>
<feature type="non-terminal residue" evidence="1">
    <location>
        <position position="1"/>
    </location>
</feature>
<sequence>MMHMILEPFLKGEVYDVTLVPISISYDRVLEESLLAHELLGVPKPRESTTDFDEACSLLKKCKAVHVSLWDVTVSDTGLAVLSFLQELLKPFIDSYQVP</sequence>
<evidence type="ECO:0000313" key="1">
    <source>
        <dbReference type="EMBL" id="MEQ2202829.1"/>
    </source>
</evidence>
<dbReference type="Proteomes" id="UP001434883">
    <property type="component" value="Unassembled WGS sequence"/>
</dbReference>
<gene>
    <name evidence="1" type="ORF">XENOCAPTIV_017001</name>
</gene>
<name>A0ABV0R4B4_9TELE</name>
<reference evidence="1 2" key="1">
    <citation type="submission" date="2021-06" db="EMBL/GenBank/DDBJ databases">
        <authorList>
            <person name="Palmer J.M."/>
        </authorList>
    </citation>
    <scope>NUCLEOTIDE SEQUENCE [LARGE SCALE GENOMIC DNA]</scope>
    <source>
        <strain evidence="1 2">XC_2019</strain>
        <tissue evidence="1">Muscle</tissue>
    </source>
</reference>
<dbReference type="PANTHER" id="PTHR12563:SF22">
    <property type="entry name" value="DIHYDROXYACETONE PHOSPHATE ACYLTRANSFERASE ISOFORM X1"/>
    <property type="match status" value="1"/>
</dbReference>
<protein>
    <submittedName>
        <fullName evidence="1">Uncharacterized protein</fullName>
    </submittedName>
</protein>
<keyword evidence="2" id="KW-1185">Reference proteome</keyword>
<organism evidence="1 2">
    <name type="scientific">Xenoophorus captivus</name>
    <dbReference type="NCBI Taxonomy" id="1517983"/>
    <lineage>
        <taxon>Eukaryota</taxon>
        <taxon>Metazoa</taxon>
        <taxon>Chordata</taxon>
        <taxon>Craniata</taxon>
        <taxon>Vertebrata</taxon>
        <taxon>Euteleostomi</taxon>
        <taxon>Actinopterygii</taxon>
        <taxon>Neopterygii</taxon>
        <taxon>Teleostei</taxon>
        <taxon>Neoteleostei</taxon>
        <taxon>Acanthomorphata</taxon>
        <taxon>Ovalentaria</taxon>
        <taxon>Atherinomorphae</taxon>
        <taxon>Cyprinodontiformes</taxon>
        <taxon>Goodeidae</taxon>
        <taxon>Xenoophorus</taxon>
    </lineage>
</organism>